<evidence type="ECO:0000313" key="2">
    <source>
        <dbReference type="Proteomes" id="UP000708208"/>
    </source>
</evidence>
<dbReference type="Proteomes" id="UP000708208">
    <property type="component" value="Unassembled WGS sequence"/>
</dbReference>
<proteinExistence type="predicted"/>
<keyword evidence="2" id="KW-1185">Reference proteome</keyword>
<accession>A0A8J2KE50</accession>
<gene>
    <name evidence="1" type="ORF">AFUS01_LOCUS25367</name>
</gene>
<protein>
    <submittedName>
        <fullName evidence="1">Uncharacterized protein</fullName>
    </submittedName>
</protein>
<dbReference type="AlphaFoldDB" id="A0A8J2KE50"/>
<dbReference type="EMBL" id="CAJVCH010326909">
    <property type="protein sequence ID" value="CAG7786817.1"/>
    <property type="molecule type" value="Genomic_DNA"/>
</dbReference>
<organism evidence="1 2">
    <name type="scientific">Allacma fusca</name>
    <dbReference type="NCBI Taxonomy" id="39272"/>
    <lineage>
        <taxon>Eukaryota</taxon>
        <taxon>Metazoa</taxon>
        <taxon>Ecdysozoa</taxon>
        <taxon>Arthropoda</taxon>
        <taxon>Hexapoda</taxon>
        <taxon>Collembola</taxon>
        <taxon>Symphypleona</taxon>
        <taxon>Sminthuridae</taxon>
        <taxon>Allacma</taxon>
    </lineage>
</organism>
<name>A0A8J2KE50_9HEXA</name>
<comment type="caution">
    <text evidence="1">The sequence shown here is derived from an EMBL/GenBank/DDBJ whole genome shotgun (WGS) entry which is preliminary data.</text>
</comment>
<evidence type="ECO:0000313" key="1">
    <source>
        <dbReference type="EMBL" id="CAG7786817.1"/>
    </source>
</evidence>
<sequence>MPLMPSTRDKISSYIINRCLDFQLEKLEVLIEKGFLKTMYGYKSCRNVCQDSLFLKRLFNSPREEFRKKLWLNVWHLQSEANGNNDFVRNLYSVCGMDFLTSSLKFTYSEGKENIVHNGRFFDLLGCLCNMLNPTMNPKIFLDFTDFTKPFLGVLNLWLNMPNLQIDKLFQLTSALLTLFVEDVKIYNEFQEDGIEELFEHNFMRMLIFYPLKPLHCIERLAN</sequence>
<reference evidence="1" key="1">
    <citation type="submission" date="2021-06" db="EMBL/GenBank/DDBJ databases">
        <authorList>
            <person name="Hodson N. C."/>
            <person name="Mongue J. A."/>
            <person name="Jaron S. K."/>
        </authorList>
    </citation>
    <scope>NUCLEOTIDE SEQUENCE</scope>
</reference>